<evidence type="ECO:0000256" key="1">
    <source>
        <dbReference type="SAM" id="Phobius"/>
    </source>
</evidence>
<name>A0A7J4KT62_9ARCH</name>
<accession>A0A7J4KT62</accession>
<keyword evidence="1" id="KW-0812">Transmembrane</keyword>
<comment type="caution">
    <text evidence="3">The sequence shown here is derived from an EMBL/GenBank/DDBJ whole genome shotgun (WGS) entry which is preliminary data.</text>
</comment>
<keyword evidence="1" id="KW-0472">Membrane</keyword>
<dbReference type="AlphaFoldDB" id="A0A7J4KT62"/>
<evidence type="ECO:0000313" key="3">
    <source>
        <dbReference type="EMBL" id="HIH32884.1"/>
    </source>
</evidence>
<evidence type="ECO:0000313" key="4">
    <source>
        <dbReference type="Proteomes" id="UP000527315"/>
    </source>
</evidence>
<protein>
    <submittedName>
        <fullName evidence="3">Uncharacterized protein</fullName>
    </submittedName>
</protein>
<gene>
    <name evidence="2" type="ORF">HA222_05440</name>
    <name evidence="3" type="ORF">HA227_01395</name>
</gene>
<keyword evidence="1" id="KW-1133">Transmembrane helix</keyword>
<dbReference type="EMBL" id="DUFJ01000035">
    <property type="protein sequence ID" value="HIH32884.1"/>
    <property type="molecule type" value="Genomic_DNA"/>
</dbReference>
<organism evidence="3 4">
    <name type="scientific">Candidatus Iainarchaeum sp</name>
    <dbReference type="NCBI Taxonomy" id="3101447"/>
    <lineage>
        <taxon>Archaea</taxon>
        <taxon>Candidatus Iainarchaeota</taxon>
        <taxon>Candidatus Iainarchaeia</taxon>
        <taxon>Candidatus Iainarchaeales</taxon>
        <taxon>Candidatus Iainarchaeaceae</taxon>
        <taxon>Candidatus Iainarchaeum</taxon>
    </lineage>
</organism>
<evidence type="ECO:0000313" key="2">
    <source>
        <dbReference type="EMBL" id="HIH22069.1"/>
    </source>
</evidence>
<sequence length="129" mass="15144">MEKTKAQKKVINTYFDEKTRKLVSKELPEVTGKKREQYLYFLEKSNDFSINQLEQYKFLILGVLLGIFGNILANGLWDYSNFNTWSTNQLLVFGFSIIFIFGITFKISEKISKTKEKNKLLSEALIRLR</sequence>
<feature type="transmembrane region" description="Helical" evidence="1">
    <location>
        <begin position="58"/>
        <end position="77"/>
    </location>
</feature>
<reference evidence="2 4" key="1">
    <citation type="journal article" date="2020" name="bioRxiv">
        <title>A rank-normalized archaeal taxonomy based on genome phylogeny resolves widespread incomplete and uneven classifications.</title>
        <authorList>
            <person name="Rinke C."/>
            <person name="Chuvochina M."/>
            <person name="Mussig A.J."/>
            <person name="Chaumeil P.-A."/>
            <person name="Waite D.W."/>
            <person name="Whitman W.B."/>
            <person name="Parks D.H."/>
            <person name="Hugenholtz P."/>
        </authorList>
    </citation>
    <scope>NUCLEOTIDE SEQUENCE [LARGE SCALE GENOMIC DNA]</scope>
    <source>
        <strain evidence="2">UBA10191</strain>
    </source>
</reference>
<feature type="transmembrane region" description="Helical" evidence="1">
    <location>
        <begin position="89"/>
        <end position="107"/>
    </location>
</feature>
<proteinExistence type="predicted"/>
<dbReference type="EMBL" id="DUFW01000097">
    <property type="protein sequence ID" value="HIH22069.1"/>
    <property type="molecule type" value="Genomic_DNA"/>
</dbReference>
<dbReference type="Proteomes" id="UP000590964">
    <property type="component" value="Unassembled WGS sequence"/>
</dbReference>
<dbReference type="Proteomes" id="UP000527315">
    <property type="component" value="Unassembled WGS sequence"/>
</dbReference>